<gene>
    <name evidence="2" type="ORF">BO222_01270</name>
</gene>
<keyword evidence="1" id="KW-1133">Transmembrane helix</keyword>
<protein>
    <submittedName>
        <fullName evidence="2">Uncharacterized protein</fullName>
    </submittedName>
</protein>
<keyword evidence="3" id="KW-1185">Reference proteome</keyword>
<evidence type="ECO:0000313" key="2">
    <source>
        <dbReference type="EMBL" id="OLU42618.1"/>
    </source>
</evidence>
<organism evidence="2 3">
    <name type="scientific">Ileibacterium valens</name>
    <dbReference type="NCBI Taxonomy" id="1862668"/>
    <lineage>
        <taxon>Bacteria</taxon>
        <taxon>Bacillati</taxon>
        <taxon>Bacillota</taxon>
        <taxon>Erysipelotrichia</taxon>
        <taxon>Erysipelotrichales</taxon>
        <taxon>Erysipelotrichaceae</taxon>
        <taxon>Ileibacterium</taxon>
    </lineage>
</organism>
<dbReference type="AlphaFoldDB" id="A0A1U7NIS9"/>
<name>A0A1U7NIS9_9FIRM</name>
<evidence type="ECO:0000256" key="1">
    <source>
        <dbReference type="SAM" id="Phobius"/>
    </source>
</evidence>
<accession>A0A1U7NIS9</accession>
<keyword evidence="1" id="KW-0812">Transmembrane</keyword>
<evidence type="ECO:0000313" key="3">
    <source>
        <dbReference type="Proteomes" id="UP000186341"/>
    </source>
</evidence>
<comment type="caution">
    <text evidence="2">The sequence shown here is derived from an EMBL/GenBank/DDBJ whole genome shotgun (WGS) entry which is preliminary data.</text>
</comment>
<reference evidence="2 3" key="1">
    <citation type="submission" date="2016-11" db="EMBL/GenBank/DDBJ databases">
        <title>Description of two novel members of the family Erysipelotrichaceae: Ileibacterium lipovorans gen. nov., sp. nov. and Dubosiella newyorkensis, gen. nov., sp. nov.</title>
        <authorList>
            <person name="Cox L.M."/>
            <person name="Sohn J."/>
            <person name="Tyrrell K.L."/>
            <person name="Citron D.M."/>
            <person name="Lawson P.A."/>
            <person name="Patel N.B."/>
            <person name="Iizumi T."/>
            <person name="Perez-Perez G.I."/>
            <person name="Goldstein E.J."/>
            <person name="Blaser M.J."/>
        </authorList>
    </citation>
    <scope>NUCLEOTIDE SEQUENCE [LARGE SCALE GENOMIC DNA]</scope>
    <source>
        <strain evidence="2 3">NYU-BL-A3</strain>
    </source>
</reference>
<feature type="transmembrane region" description="Helical" evidence="1">
    <location>
        <begin position="29"/>
        <end position="49"/>
    </location>
</feature>
<proteinExistence type="predicted"/>
<keyword evidence="1" id="KW-0472">Membrane</keyword>
<dbReference type="Proteomes" id="UP000186341">
    <property type="component" value="Unassembled WGS sequence"/>
</dbReference>
<sequence length="103" mass="11994">MNIFYQKRHLIHYGSGAFFYFWTVRNLTAPFFSFVFVYVTAFLSASILIDQRQSISTRFIHKNSKCVITFQFKSRSDSVLIKIQISEMTQNKTDSVSKSVCLS</sequence>
<dbReference type="EMBL" id="MPJW01000047">
    <property type="protein sequence ID" value="OLU42618.1"/>
    <property type="molecule type" value="Genomic_DNA"/>
</dbReference>